<feature type="signal peptide" evidence="3">
    <location>
        <begin position="1"/>
        <end position="27"/>
    </location>
</feature>
<dbReference type="PaxDb" id="5141-EFNCRP00000003535"/>
<dbReference type="EMBL" id="CM002241">
    <property type="protein sequence ID" value="EAA28445.3"/>
    <property type="molecule type" value="Genomic_DNA"/>
</dbReference>
<dbReference type="Pfam" id="PF22807">
    <property type="entry name" value="TrAA12"/>
    <property type="match status" value="1"/>
</dbReference>
<dbReference type="Gene3D" id="2.120.10.30">
    <property type="entry name" value="TolB, C-terminal domain"/>
    <property type="match status" value="1"/>
</dbReference>
<gene>
    <name evidence="5" type="ORF">NCU04066</name>
</gene>
<evidence type="ECO:0000259" key="4">
    <source>
        <dbReference type="Pfam" id="PF22807"/>
    </source>
</evidence>
<dbReference type="HOGENOM" id="CLU_039534_1_1_1"/>
<evidence type="ECO:0000256" key="2">
    <source>
        <dbReference type="SAM" id="Phobius"/>
    </source>
</evidence>
<feature type="compositionally biased region" description="Low complexity" evidence="1">
    <location>
        <begin position="347"/>
        <end position="356"/>
    </location>
</feature>
<evidence type="ECO:0000313" key="6">
    <source>
        <dbReference type="Proteomes" id="UP000001805"/>
    </source>
</evidence>
<dbReference type="SUPFAM" id="SSF50952">
    <property type="entry name" value="Soluble quinoprotein glucose dehydrogenase"/>
    <property type="match status" value="1"/>
</dbReference>
<dbReference type="AlphaFoldDB" id="Q7RZF2"/>
<name>Q7RZF2_NEUCR</name>
<evidence type="ECO:0000256" key="1">
    <source>
        <dbReference type="SAM" id="MobiDB-lite"/>
    </source>
</evidence>
<reference evidence="5 6" key="1">
    <citation type="journal article" date="2003" name="Nature">
        <title>The genome sequence of the filamentous fungus Neurospora crassa.</title>
        <authorList>
            <person name="Galagan J.E."/>
            <person name="Calvo S.E."/>
            <person name="Borkovich K.A."/>
            <person name="Selker E.U."/>
            <person name="Read N.D."/>
            <person name="Jaffe D."/>
            <person name="FitzHugh W."/>
            <person name="Ma L.J."/>
            <person name="Smirnov S."/>
            <person name="Purcell S."/>
            <person name="Rehman B."/>
            <person name="Elkins T."/>
            <person name="Engels R."/>
            <person name="Wang S."/>
            <person name="Nielsen C.B."/>
            <person name="Butler J."/>
            <person name="Endrizzi M."/>
            <person name="Qui D."/>
            <person name="Ianakiev P."/>
            <person name="Bell-Pedersen D."/>
            <person name="Nelson M.A."/>
            <person name="Werner-Washburne M."/>
            <person name="Selitrennikoff C.P."/>
            <person name="Kinsey J.A."/>
            <person name="Braun E.L."/>
            <person name="Zelter A."/>
            <person name="Schulte U."/>
            <person name="Kothe G.O."/>
            <person name="Jedd G."/>
            <person name="Mewes W."/>
            <person name="Staben C."/>
            <person name="Marcotte E."/>
            <person name="Greenberg D."/>
            <person name="Roy A."/>
            <person name="Foley K."/>
            <person name="Naylor J."/>
            <person name="Stange-Thomann N."/>
            <person name="Barrett R."/>
            <person name="Gnerre S."/>
            <person name="Kamal M."/>
            <person name="Kamvysselis M."/>
            <person name="Mauceli E."/>
            <person name="Bielke C."/>
            <person name="Rudd S."/>
            <person name="Frishman D."/>
            <person name="Krystofova S."/>
            <person name="Rasmussen C."/>
            <person name="Metzenberg R.L."/>
            <person name="Perkins D.D."/>
            <person name="Kroken S."/>
            <person name="Cogoni C."/>
            <person name="Macino G."/>
            <person name="Catcheside D."/>
            <person name="Li W."/>
            <person name="Pratt R.J."/>
            <person name="Osmani S.A."/>
            <person name="DeSouza C.P."/>
            <person name="Glass L."/>
            <person name="Orbach M.J."/>
            <person name="Berglund J.A."/>
            <person name="Voelker R."/>
            <person name="Yarden O."/>
            <person name="Plamann M."/>
            <person name="Seiler S."/>
            <person name="Dunlap J."/>
            <person name="Radford A."/>
            <person name="Aramayo R."/>
            <person name="Natvig D.O."/>
            <person name="Alex L.A."/>
            <person name="Mannhaupt G."/>
            <person name="Ebbole D.J."/>
            <person name="Freitag M."/>
            <person name="Paulsen I."/>
            <person name="Sachs M.S."/>
            <person name="Lander E.S."/>
            <person name="Nusbaum C."/>
            <person name="Birren B."/>
        </authorList>
    </citation>
    <scope>NUCLEOTIDE SEQUENCE [LARGE SCALE GENOMIC DNA]</scope>
    <source>
        <strain evidence="6">ATCC 24698 / 74-OR23-1A / CBS 708.71 / DSM 1257 / FGSC 987</strain>
    </source>
</reference>
<feature type="region of interest" description="Disordered" evidence="1">
    <location>
        <begin position="501"/>
        <end position="525"/>
    </location>
</feature>
<keyword evidence="3" id="KW-0732">Signal</keyword>
<dbReference type="InterPro" id="IPR011041">
    <property type="entry name" value="Quinoprot_gluc/sorb_DH_b-prop"/>
</dbReference>
<keyword evidence="2" id="KW-0812">Transmembrane</keyword>
<dbReference type="KEGG" id="ncr:NCU04066"/>
<protein>
    <recommendedName>
        <fullName evidence="4">Pyrroloquinoline quinone-dependent pyranose dehydrogenase beta-propeller domain-containing protein</fullName>
    </recommendedName>
</protein>
<dbReference type="GeneID" id="3873804"/>
<dbReference type="Proteomes" id="UP000001805">
    <property type="component" value="Chromosome 5, Linkage Group VI"/>
</dbReference>
<keyword evidence="2" id="KW-0472">Membrane</keyword>
<dbReference type="InParanoid" id="Q7RZF2"/>
<feature type="domain" description="Pyrroloquinoline quinone-dependent pyranose dehydrogenase beta-propeller" evidence="4">
    <location>
        <begin position="43"/>
        <end position="495"/>
    </location>
</feature>
<organism evidence="5 6">
    <name type="scientific">Neurospora crassa (strain ATCC 24698 / 74-OR23-1A / CBS 708.71 / DSM 1257 / FGSC 987)</name>
    <dbReference type="NCBI Taxonomy" id="367110"/>
    <lineage>
        <taxon>Eukaryota</taxon>
        <taxon>Fungi</taxon>
        <taxon>Dikarya</taxon>
        <taxon>Ascomycota</taxon>
        <taxon>Pezizomycotina</taxon>
        <taxon>Sordariomycetes</taxon>
        <taxon>Sordariomycetidae</taxon>
        <taxon>Sordariales</taxon>
        <taxon>Sordariaceae</taxon>
        <taxon>Neurospora</taxon>
    </lineage>
</organism>
<keyword evidence="2" id="KW-1133">Transmembrane helix</keyword>
<sequence>MFWCTWKSTALLLPFLFFWLSGTSVQAAASTCPAPVPASYPAPVVRNGFEARLVATGLKKPRGVIVDSNGRLLVVEAGKGITHMTIKDDGWPCLSVEKTTTIVSMSDLNHGIQLSIDGKTLYASSSNSVYSWAYDADAIRVSDEKSPKTLISNMTNAGGGHSTRTLLISRKQPGILLVSRGSGSNIDNGATDHSSGISQIRAFNISDPNLGTPGGGGKVYDYPSEGWTIGWGLRNSVGVAEEPNTGGIYSVENSADGIKRFGVDIHEDSPGEEMNYHGVLRFPSSTPANQSSSVNQGQQQGGNHGYPYCLALYNSSASPSFPSLGDLKTGSQFTHDSTPYSIPFLPSSDSSSTSSSPQAKPINITTSDTSCSSTNFIPPRLTFPAHTAPLDIKFSNGNGNDNQSLGLGLAYISFHGSWDRSTPAGYKLSAVRFDTSKGEPLEASDSTNSLVDVMWNRDVSKCPGQCFRPVGLAVDGQERIWMTDDDKGDVWVLKQVGEVKDEEGADGGSGSGNVNGDSDSAAAPMRAKRSGSCAEWLGVGMSAMAAVIGSLLFAVL</sequence>
<feature type="transmembrane region" description="Helical" evidence="2">
    <location>
        <begin position="536"/>
        <end position="555"/>
    </location>
</feature>
<dbReference type="InterPro" id="IPR054539">
    <property type="entry name" value="Beta-prop_PDH"/>
</dbReference>
<feature type="chain" id="PRO_5004290808" description="Pyrroloquinoline quinone-dependent pyranose dehydrogenase beta-propeller domain-containing protein" evidence="3">
    <location>
        <begin position="28"/>
        <end position="556"/>
    </location>
</feature>
<dbReference type="VEuPathDB" id="FungiDB:NCU04066"/>
<evidence type="ECO:0000256" key="3">
    <source>
        <dbReference type="SAM" id="SignalP"/>
    </source>
</evidence>
<feature type="region of interest" description="Disordered" evidence="1">
    <location>
        <begin position="340"/>
        <end position="371"/>
    </location>
</feature>
<accession>Q7RZF2</accession>
<dbReference type="SMR" id="Q7RZF2"/>
<dbReference type="InterPro" id="IPR011042">
    <property type="entry name" value="6-blade_b-propeller_TolB-like"/>
</dbReference>
<dbReference type="RefSeq" id="XP_957681.3">
    <property type="nucleotide sequence ID" value="XM_952588.3"/>
</dbReference>
<keyword evidence="6" id="KW-1185">Reference proteome</keyword>
<dbReference type="OrthoDB" id="507128at2759"/>
<evidence type="ECO:0000313" key="5">
    <source>
        <dbReference type="EMBL" id="EAA28445.3"/>
    </source>
</evidence>
<proteinExistence type="predicted"/>